<organism evidence="8 9">
    <name type="scientific">Candidatus Sulfuritelmatomonas gaucii</name>
    <dbReference type="NCBI Taxonomy" id="2043161"/>
    <lineage>
        <taxon>Bacteria</taxon>
        <taxon>Pseudomonadati</taxon>
        <taxon>Acidobacteriota</taxon>
        <taxon>Terriglobia</taxon>
        <taxon>Terriglobales</taxon>
        <taxon>Acidobacteriaceae</taxon>
        <taxon>Candidatus Sulfuritelmatomonas</taxon>
    </lineage>
</organism>
<evidence type="ECO:0000313" key="9">
    <source>
        <dbReference type="Proteomes" id="UP000239735"/>
    </source>
</evidence>
<dbReference type="PROSITE" id="PS01103">
    <property type="entry name" value="ASD"/>
    <property type="match status" value="1"/>
</dbReference>
<dbReference type="GO" id="GO:0019877">
    <property type="term" value="P:diaminopimelate biosynthetic process"/>
    <property type="evidence" value="ECO:0007669"/>
    <property type="project" value="UniProtKB-KW"/>
</dbReference>
<evidence type="ECO:0000256" key="7">
    <source>
        <dbReference type="SAM" id="Phobius"/>
    </source>
</evidence>
<proteinExistence type="predicted"/>
<feature type="transmembrane region" description="Helical" evidence="7">
    <location>
        <begin position="252"/>
        <end position="272"/>
    </location>
</feature>
<dbReference type="GO" id="GO:0050661">
    <property type="term" value="F:NADP binding"/>
    <property type="evidence" value="ECO:0007669"/>
    <property type="project" value="InterPro"/>
</dbReference>
<evidence type="ECO:0000256" key="6">
    <source>
        <dbReference type="ARBA" id="ARBA00023167"/>
    </source>
</evidence>
<keyword evidence="4" id="KW-0560">Oxidoreductase</keyword>
<feature type="transmembrane region" description="Helical" evidence="7">
    <location>
        <begin position="81"/>
        <end position="105"/>
    </location>
</feature>
<keyword evidence="6" id="KW-0486">Methionine biosynthesis</keyword>
<dbReference type="AlphaFoldDB" id="A0A2N9L365"/>
<feature type="transmembrane region" description="Helical" evidence="7">
    <location>
        <begin position="187"/>
        <end position="206"/>
    </location>
</feature>
<keyword evidence="7" id="KW-0812">Transmembrane</keyword>
<keyword evidence="5" id="KW-0457">Lysine biosynthesis</keyword>
<reference evidence="9" key="1">
    <citation type="submission" date="2018-02" db="EMBL/GenBank/DDBJ databases">
        <authorList>
            <person name="Hausmann B."/>
        </authorList>
    </citation>
    <scope>NUCLEOTIDE SEQUENCE [LARGE SCALE GENOMIC DNA]</scope>
    <source>
        <strain evidence="9">Peat soil MAG SbA5</strain>
    </source>
</reference>
<evidence type="ECO:0000256" key="4">
    <source>
        <dbReference type="ARBA" id="ARBA00023002"/>
    </source>
</evidence>
<sequence length="279" mass="30566">MAGVRRMITIEKFFGLAEICIRVLLMPGHSKATIVSMAVVTVVITSLLHEGLGHGVTAWLRGDVVRELTSNHLDSVRRDRLVDAGGTIVNLVAGAICLFASAFAHRVNTRYFLWFLGSVNLLLGAGYFLFSGVLGLGDWADLIRGFPHAAPWRVGMAFLGAAFYFFFVRLIAITLHPFVPRRSDYNIVARLPYLAACAFWCLAGAFDPLGFRLMLLSTIPASFGGMSGLLWADSLIPGAKPEEELVVERSPIWWTVAIVLGCAFLLTVARGIEFHQPQT</sequence>
<keyword evidence="3" id="KW-0220">Diaminopimelate biosynthesis</keyword>
<evidence type="ECO:0000256" key="5">
    <source>
        <dbReference type="ARBA" id="ARBA00023154"/>
    </source>
</evidence>
<keyword evidence="1" id="KW-0028">Amino-acid biosynthesis</keyword>
<dbReference type="EMBL" id="OKRB01000002">
    <property type="protein sequence ID" value="SPE17474.1"/>
    <property type="molecule type" value="Genomic_DNA"/>
</dbReference>
<keyword evidence="7" id="KW-0472">Membrane</keyword>
<gene>
    <name evidence="8" type="ORF">SBA5_100072</name>
</gene>
<dbReference type="GO" id="GO:0009086">
    <property type="term" value="P:methionine biosynthetic process"/>
    <property type="evidence" value="ECO:0007669"/>
    <property type="project" value="UniProtKB-KW"/>
</dbReference>
<evidence type="ECO:0000313" key="8">
    <source>
        <dbReference type="EMBL" id="SPE17474.1"/>
    </source>
</evidence>
<feature type="transmembrane region" description="Helical" evidence="7">
    <location>
        <begin position="34"/>
        <end position="60"/>
    </location>
</feature>
<feature type="transmembrane region" description="Helical" evidence="7">
    <location>
        <begin position="156"/>
        <end position="175"/>
    </location>
</feature>
<dbReference type="Proteomes" id="UP000239735">
    <property type="component" value="Unassembled WGS sequence"/>
</dbReference>
<feature type="transmembrane region" description="Helical" evidence="7">
    <location>
        <begin position="111"/>
        <end position="136"/>
    </location>
</feature>
<dbReference type="GO" id="GO:0009085">
    <property type="term" value="P:lysine biosynthetic process"/>
    <property type="evidence" value="ECO:0007669"/>
    <property type="project" value="UniProtKB-KW"/>
</dbReference>
<keyword evidence="2" id="KW-0521">NADP</keyword>
<accession>A0A2N9L365</accession>
<protein>
    <submittedName>
        <fullName evidence="8">Uncharacterized protein</fullName>
    </submittedName>
</protein>
<evidence type="ECO:0000256" key="2">
    <source>
        <dbReference type="ARBA" id="ARBA00022857"/>
    </source>
</evidence>
<evidence type="ECO:0000256" key="1">
    <source>
        <dbReference type="ARBA" id="ARBA00022605"/>
    </source>
</evidence>
<evidence type="ECO:0000256" key="3">
    <source>
        <dbReference type="ARBA" id="ARBA00022915"/>
    </source>
</evidence>
<dbReference type="InterPro" id="IPR000319">
    <property type="entry name" value="Asp-semialdehyde_DH_CS"/>
</dbReference>
<name>A0A2N9L365_9BACT</name>
<dbReference type="GO" id="GO:0004073">
    <property type="term" value="F:aspartate-semialdehyde dehydrogenase activity"/>
    <property type="evidence" value="ECO:0007669"/>
    <property type="project" value="InterPro"/>
</dbReference>
<keyword evidence="7" id="KW-1133">Transmembrane helix</keyword>